<dbReference type="EMBL" id="MU069534">
    <property type="protein sequence ID" value="KAF5839723.1"/>
    <property type="molecule type" value="Genomic_DNA"/>
</dbReference>
<comment type="caution">
    <text evidence="6">The sequence shown here is derived from an EMBL/GenBank/DDBJ whole genome shotgun (WGS) entry which is preliminary data.</text>
</comment>
<evidence type="ECO:0000256" key="3">
    <source>
        <dbReference type="ARBA" id="ARBA00022478"/>
    </source>
</evidence>
<dbReference type="InterPro" id="IPR007832">
    <property type="entry name" value="RNA_pol_Rpc34"/>
</dbReference>
<evidence type="ECO:0000256" key="1">
    <source>
        <dbReference type="ARBA" id="ARBA00004123"/>
    </source>
</evidence>
<dbReference type="InterPro" id="IPR036390">
    <property type="entry name" value="WH_DNA-bd_sf"/>
</dbReference>
<sequence>MSAPKAALDAIVEVLRKHKKGVSDDVLQKELPQMTPQDRAKAINDLLGSKRLQLFHVGTGSKRTMHYKEITAEEAAKYKGLGPEETLLYQQIKSVGNTVDAGGRGRLLLGGKGWRGVRGSSPSDHTPLPHPRILDITQPCKAAHPQKYTENQFDAAFIDALRDACMQFIQRKGNTTLREIGEFIASKKFAKVDLRDEDIHSIIQTLVYDGRVDTVADEFDEEDHFTPIMHPVPPATAFTSIPCGVCPVFSECRDDGVVSPATCEYFDKWLEF</sequence>
<dbReference type="Pfam" id="PF05158">
    <property type="entry name" value="RNA_pol_Rpc34"/>
    <property type="match status" value="2"/>
</dbReference>
<evidence type="ECO:0000313" key="7">
    <source>
        <dbReference type="Proteomes" id="UP000815325"/>
    </source>
</evidence>
<evidence type="ECO:0000256" key="4">
    <source>
        <dbReference type="ARBA" id="ARBA00023163"/>
    </source>
</evidence>
<dbReference type="SUPFAM" id="SSF46785">
    <property type="entry name" value="Winged helix' DNA-binding domain"/>
    <property type="match status" value="1"/>
</dbReference>
<evidence type="ECO:0000313" key="6">
    <source>
        <dbReference type="EMBL" id="KAF5839723.1"/>
    </source>
</evidence>
<dbReference type="Proteomes" id="UP000815325">
    <property type="component" value="Unassembled WGS sequence"/>
</dbReference>
<organism evidence="6 7">
    <name type="scientific">Dunaliella salina</name>
    <name type="common">Green alga</name>
    <name type="synonym">Protococcus salinus</name>
    <dbReference type="NCBI Taxonomy" id="3046"/>
    <lineage>
        <taxon>Eukaryota</taxon>
        <taxon>Viridiplantae</taxon>
        <taxon>Chlorophyta</taxon>
        <taxon>core chlorophytes</taxon>
        <taxon>Chlorophyceae</taxon>
        <taxon>CS clade</taxon>
        <taxon>Chlamydomonadales</taxon>
        <taxon>Dunaliellaceae</taxon>
        <taxon>Dunaliella</taxon>
    </lineage>
</organism>
<comment type="similarity">
    <text evidence="2">Belongs to the eukaryotic RPC34/RPC39 RNA polymerase subunit family.</text>
</comment>
<reference evidence="6" key="1">
    <citation type="submission" date="2017-08" db="EMBL/GenBank/DDBJ databases">
        <authorList>
            <person name="Polle J.E."/>
            <person name="Barry K."/>
            <person name="Cushman J."/>
            <person name="Schmutz J."/>
            <person name="Tran D."/>
            <person name="Hathwaick L.T."/>
            <person name="Yim W.C."/>
            <person name="Jenkins J."/>
            <person name="Mckie-Krisberg Z.M."/>
            <person name="Prochnik S."/>
            <person name="Lindquist E."/>
            <person name="Dockter R.B."/>
            <person name="Adam C."/>
            <person name="Molina H."/>
            <person name="Bunkerborg J."/>
            <person name="Jin E."/>
            <person name="Buchheim M."/>
            <person name="Magnuson J."/>
        </authorList>
    </citation>
    <scope>NUCLEOTIDE SEQUENCE</scope>
    <source>
        <strain evidence="6">CCAP 19/18</strain>
    </source>
</reference>
<evidence type="ECO:0000256" key="2">
    <source>
        <dbReference type="ARBA" id="ARBA00011038"/>
    </source>
</evidence>
<dbReference type="InterPro" id="IPR036388">
    <property type="entry name" value="WH-like_DNA-bd_sf"/>
</dbReference>
<dbReference type="InterPro" id="IPR016049">
    <property type="entry name" value="RNA_pol_Rpc34-like"/>
</dbReference>
<dbReference type="Gene3D" id="1.10.10.10">
    <property type="entry name" value="Winged helix-like DNA-binding domain superfamily/Winged helix DNA-binding domain"/>
    <property type="match status" value="1"/>
</dbReference>
<protein>
    <submittedName>
        <fullName evidence="6">RNA polymerase Rpc34 subunit-domain-containing protein</fullName>
    </submittedName>
</protein>
<keyword evidence="7" id="KW-1185">Reference proteome</keyword>
<evidence type="ECO:0000256" key="5">
    <source>
        <dbReference type="ARBA" id="ARBA00023242"/>
    </source>
</evidence>
<accession>A0ABQ7GYN1</accession>
<keyword evidence="3" id="KW-0240">DNA-directed RNA polymerase</keyword>
<proteinExistence type="inferred from homology"/>
<keyword evidence="5" id="KW-0539">Nucleus</keyword>
<gene>
    <name evidence="6" type="ORF">DUNSADRAFT_18723</name>
</gene>
<dbReference type="PANTHER" id="PTHR12780">
    <property type="entry name" value="RNA POLYMERASE III DNA DIRECTED , 39KD SUBUNIT-RELATED"/>
    <property type="match status" value="1"/>
</dbReference>
<comment type="subcellular location">
    <subcellularLocation>
        <location evidence="1">Nucleus</location>
    </subcellularLocation>
</comment>
<keyword evidence="4" id="KW-0804">Transcription</keyword>
<name>A0ABQ7GYN1_DUNSA</name>